<dbReference type="AlphaFoldDB" id="A0A383V727"/>
<name>A0A383V727_TETOB</name>
<protein>
    <recommendedName>
        <fullName evidence="3">BTB domain-containing protein</fullName>
    </recommendedName>
</protein>
<organism evidence="1 2">
    <name type="scientific">Tetradesmus obliquus</name>
    <name type="common">Green alga</name>
    <name type="synonym">Acutodesmus obliquus</name>
    <dbReference type="NCBI Taxonomy" id="3088"/>
    <lineage>
        <taxon>Eukaryota</taxon>
        <taxon>Viridiplantae</taxon>
        <taxon>Chlorophyta</taxon>
        <taxon>core chlorophytes</taxon>
        <taxon>Chlorophyceae</taxon>
        <taxon>CS clade</taxon>
        <taxon>Sphaeropleales</taxon>
        <taxon>Scenedesmaceae</taxon>
        <taxon>Tetradesmus</taxon>
    </lineage>
</organism>
<dbReference type="Gene3D" id="3.30.710.10">
    <property type="entry name" value="Potassium Channel Kv1.1, Chain A"/>
    <property type="match status" value="1"/>
</dbReference>
<sequence>MARPSVIKGRNRDIVGLLGRGCPDVVLSFAADEEGKPAVLLPGHSQILSAWSSVLGGALEAAVSSSSGSRSSIKEADGTARAEGKLATVTAAAAAAAAQDTCVNDAAVNAIPMPGTSVQDWLEVAAFMYPVIPPAQVKWSNLETLLVLGAKLDMPAILAHAAAFIQNHMCLLDMAEGGMRFIWKWLPLLDSAGLDEVCALCIERAVQLDKSSCSVDSRLRGLSSKALQRLVLCLATDGYCFACTPHSVPRSSYPGTAGGHYKLYNSEEVASILGQELP</sequence>
<reference evidence="1 2" key="1">
    <citation type="submission" date="2016-10" db="EMBL/GenBank/DDBJ databases">
        <authorList>
            <person name="Cai Z."/>
        </authorList>
    </citation>
    <scope>NUCLEOTIDE SEQUENCE [LARGE SCALE GENOMIC DNA]</scope>
</reference>
<keyword evidence="2" id="KW-1185">Reference proteome</keyword>
<evidence type="ECO:0008006" key="3">
    <source>
        <dbReference type="Google" id="ProtNLM"/>
    </source>
</evidence>
<dbReference type="InterPro" id="IPR011333">
    <property type="entry name" value="SKP1/BTB/POZ_sf"/>
</dbReference>
<accession>A0A383V727</accession>
<dbReference type="EMBL" id="FNXT01000074">
    <property type="protein sequence ID" value="SZX60539.1"/>
    <property type="molecule type" value="Genomic_DNA"/>
</dbReference>
<proteinExistence type="predicted"/>
<evidence type="ECO:0000313" key="2">
    <source>
        <dbReference type="Proteomes" id="UP000256970"/>
    </source>
</evidence>
<dbReference type="Proteomes" id="UP000256970">
    <property type="component" value="Unassembled WGS sequence"/>
</dbReference>
<gene>
    <name evidence="1" type="ORF">BQ4739_LOCUS1077</name>
</gene>
<evidence type="ECO:0000313" key="1">
    <source>
        <dbReference type="EMBL" id="SZX60539.1"/>
    </source>
</evidence>